<dbReference type="PANTHER" id="PTHR10758:SF1">
    <property type="entry name" value="COP9 SIGNALOSOME COMPLEX SUBUNIT 3"/>
    <property type="match status" value="1"/>
</dbReference>
<accession>A0A1X0P7V2</accession>
<dbReference type="AlphaFoldDB" id="A0A1X0P7V2"/>
<evidence type="ECO:0000259" key="2">
    <source>
        <dbReference type="Pfam" id="PF22788"/>
    </source>
</evidence>
<evidence type="ECO:0000313" key="4">
    <source>
        <dbReference type="Proteomes" id="UP000192257"/>
    </source>
</evidence>
<dbReference type="STRING" id="67003.A0A1X0P7V2"/>
<evidence type="ECO:0000256" key="1">
    <source>
        <dbReference type="ARBA" id="ARBA00022490"/>
    </source>
</evidence>
<name>A0A1X0P7V2_9TRYP</name>
<sequence>MLSSLLAKITAAPQDADHYNTLESTLEQHMNELITQHHLLKTPLMELMKCDKQAAQTSSHGFAMGLTYLATAIVLSESPVENENASLVLNTVEHHLLAPASTAYTQLRGHRSTLERFELLLRGYIALLDICDAGNYRRKLYYLHKACIHFTPSSESLSVAHALLVREAARAHCPSPALSVMSQSVLDISPVDTGAGVHHFYRYYCEGGMLLAGLQCWEDAAAWLRAVLLLPQRALRGAMASQRDVEMDTLLLRARKALILVSIIAHGEFSDPVDRKKSKHMMQQFHRDSTEPYLRLLSAASRRDGKMWETVEKHSASLWEKDEMMELVVEAGERLKRHVIRDLAKVANRVYLRDIISTLHKHGLSTKSEKKEEVDTVIDLLLIMQEEGEVRVSLEHIQCPDEQTTAGEAENEMELSNVKRIEKEEIVVRLSIPSARIPTALGNSRKGVDVLCLSDEERKRFIQAQLHRALEERIQRCERAHQALLQATELTALGEKEMGERGKGIMYGRNTHLYNNEEMENNLTHGVWL</sequence>
<gene>
    <name evidence="3" type="ORF">TM35_000022510</name>
</gene>
<dbReference type="RefSeq" id="XP_028886991.1">
    <property type="nucleotide sequence ID" value="XM_029021569.1"/>
</dbReference>
<dbReference type="GO" id="GO:0006511">
    <property type="term" value="P:ubiquitin-dependent protein catabolic process"/>
    <property type="evidence" value="ECO:0007669"/>
    <property type="project" value="TreeGrafter"/>
</dbReference>
<keyword evidence="1" id="KW-0963">Cytoplasm</keyword>
<protein>
    <recommendedName>
        <fullName evidence="2">COP9 signalosome complex subunit 3 N-terminal helical repeats domain-containing protein</fullName>
    </recommendedName>
</protein>
<dbReference type="PANTHER" id="PTHR10758">
    <property type="entry name" value="26S PROTEASOME NON-ATPASE REGULATORY SUBUNIT 3/COP9 SIGNALOSOME COMPLEX SUBUNIT 3"/>
    <property type="match status" value="1"/>
</dbReference>
<dbReference type="GeneID" id="39981349"/>
<dbReference type="OrthoDB" id="245199at2759"/>
<dbReference type="Proteomes" id="UP000192257">
    <property type="component" value="Unassembled WGS sequence"/>
</dbReference>
<dbReference type="InterPro" id="IPR050756">
    <property type="entry name" value="CSN3"/>
</dbReference>
<dbReference type="VEuPathDB" id="TriTrypDB:TM35_000022510"/>
<organism evidence="3 4">
    <name type="scientific">Trypanosoma theileri</name>
    <dbReference type="NCBI Taxonomy" id="67003"/>
    <lineage>
        <taxon>Eukaryota</taxon>
        <taxon>Discoba</taxon>
        <taxon>Euglenozoa</taxon>
        <taxon>Kinetoplastea</taxon>
        <taxon>Metakinetoplastina</taxon>
        <taxon>Trypanosomatida</taxon>
        <taxon>Trypanosomatidae</taxon>
        <taxon>Trypanosoma</taxon>
    </lineage>
</organism>
<evidence type="ECO:0000313" key="3">
    <source>
        <dbReference type="EMBL" id="ORC92925.1"/>
    </source>
</evidence>
<reference evidence="3 4" key="1">
    <citation type="submission" date="2017-03" db="EMBL/GenBank/DDBJ databases">
        <title>An alternative strategy for trypanosome survival in the mammalian bloodstream revealed through genome and transcriptome analysis of the ubiquitous bovine parasite Trypanosoma (Megatrypanum) theileri.</title>
        <authorList>
            <person name="Kelly S."/>
            <person name="Ivens A."/>
            <person name="Mott A."/>
            <person name="O'Neill E."/>
            <person name="Emms D."/>
            <person name="Macleod O."/>
            <person name="Voorheis P."/>
            <person name="Matthews J."/>
            <person name="Matthews K."/>
            <person name="Carrington M."/>
        </authorList>
    </citation>
    <scope>NUCLEOTIDE SEQUENCE [LARGE SCALE GENOMIC DNA]</scope>
    <source>
        <strain evidence="3">Edinburgh</strain>
    </source>
</reference>
<comment type="caution">
    <text evidence="3">The sequence shown here is derived from an EMBL/GenBank/DDBJ whole genome shotgun (WGS) entry which is preliminary data.</text>
</comment>
<dbReference type="GO" id="GO:0008180">
    <property type="term" value="C:COP9 signalosome"/>
    <property type="evidence" value="ECO:0007669"/>
    <property type="project" value="TreeGrafter"/>
</dbReference>
<feature type="domain" description="COP9 signalosome complex subunit 3 N-terminal helical repeats" evidence="2">
    <location>
        <begin position="117"/>
        <end position="270"/>
    </location>
</feature>
<proteinExistence type="predicted"/>
<dbReference type="InterPro" id="IPR055089">
    <property type="entry name" value="COP9_N"/>
</dbReference>
<dbReference type="EMBL" id="NBCO01000002">
    <property type="protein sequence ID" value="ORC92925.1"/>
    <property type="molecule type" value="Genomic_DNA"/>
</dbReference>
<keyword evidence="4" id="KW-1185">Reference proteome</keyword>
<dbReference type="Pfam" id="PF22788">
    <property type="entry name" value="COP9_hel_rpt"/>
    <property type="match status" value="1"/>
</dbReference>